<proteinExistence type="predicted"/>
<comment type="caution">
    <text evidence="2">The sequence shown here is derived from an EMBL/GenBank/DDBJ whole genome shotgun (WGS) entry which is preliminary data.</text>
</comment>
<dbReference type="AlphaFoldDB" id="A0A3S5BBN6"/>
<dbReference type="EMBL" id="CAAALY010272894">
    <property type="protein sequence ID" value="VEL42170.1"/>
    <property type="molecule type" value="Genomic_DNA"/>
</dbReference>
<feature type="region of interest" description="Disordered" evidence="1">
    <location>
        <begin position="1"/>
        <end position="53"/>
    </location>
</feature>
<feature type="region of interest" description="Disordered" evidence="1">
    <location>
        <begin position="113"/>
        <end position="169"/>
    </location>
</feature>
<name>A0A3S5BBN6_9PLAT</name>
<gene>
    <name evidence="2" type="ORF">PXEA_LOCUS35610</name>
</gene>
<sequence length="198" mass="21403">MSRSPLLASARSGRPNAALGAPRAESASPVTARRHPKLCRQRGRRPTLSLPSRLASATQPAHCLCATGRQALPRHASFRVLSFESARRSSWQLSVVVDVSSSRCWHRGVCAQRRDDGGKRPRATTAGVGAGADKREREMATTRLVETHSGGPGQPRGQRRGQDWRGLGRSRVTFSPAASRHVASLTLNRLEVSQKASS</sequence>
<feature type="compositionally biased region" description="Basic residues" evidence="1">
    <location>
        <begin position="32"/>
        <end position="45"/>
    </location>
</feature>
<keyword evidence="3" id="KW-1185">Reference proteome</keyword>
<evidence type="ECO:0000313" key="3">
    <source>
        <dbReference type="Proteomes" id="UP000784294"/>
    </source>
</evidence>
<protein>
    <submittedName>
        <fullName evidence="2">Uncharacterized protein</fullName>
    </submittedName>
</protein>
<accession>A0A3S5BBN6</accession>
<evidence type="ECO:0000313" key="2">
    <source>
        <dbReference type="EMBL" id="VEL42170.1"/>
    </source>
</evidence>
<dbReference type="Proteomes" id="UP000784294">
    <property type="component" value="Unassembled WGS sequence"/>
</dbReference>
<organism evidence="2 3">
    <name type="scientific">Protopolystoma xenopodis</name>
    <dbReference type="NCBI Taxonomy" id="117903"/>
    <lineage>
        <taxon>Eukaryota</taxon>
        <taxon>Metazoa</taxon>
        <taxon>Spiralia</taxon>
        <taxon>Lophotrochozoa</taxon>
        <taxon>Platyhelminthes</taxon>
        <taxon>Monogenea</taxon>
        <taxon>Polyopisthocotylea</taxon>
        <taxon>Polystomatidea</taxon>
        <taxon>Polystomatidae</taxon>
        <taxon>Protopolystoma</taxon>
    </lineage>
</organism>
<reference evidence="2" key="1">
    <citation type="submission" date="2018-11" db="EMBL/GenBank/DDBJ databases">
        <authorList>
            <consortium name="Pathogen Informatics"/>
        </authorList>
    </citation>
    <scope>NUCLEOTIDE SEQUENCE</scope>
</reference>
<evidence type="ECO:0000256" key="1">
    <source>
        <dbReference type="SAM" id="MobiDB-lite"/>
    </source>
</evidence>